<protein>
    <recommendedName>
        <fullName evidence="1">Reverse transcriptase domain-containing protein</fullName>
    </recommendedName>
</protein>
<dbReference type="InterPro" id="IPR043128">
    <property type="entry name" value="Rev_trsase/Diguanyl_cyclase"/>
</dbReference>
<dbReference type="InterPro" id="IPR043502">
    <property type="entry name" value="DNA/RNA_pol_sf"/>
</dbReference>
<dbReference type="SUPFAM" id="SSF56672">
    <property type="entry name" value="DNA/RNA polymerases"/>
    <property type="match status" value="1"/>
</dbReference>
<sequence>MSGAKVFSTIDLTSGYHQMRMEESSRKYTAIRTHNEWLVAPMGLADMGGSSLRLTRMIFAKPEFQDIFVVYLDNICVFSSRVEIHFTHLRVVLQVLNREKLYLRKEKCSFVQDRIEFLGHVVSANGLDVDSRKVEAIVLRLLPLSDILKESVT</sequence>
<dbReference type="Gene3D" id="3.10.10.10">
    <property type="entry name" value="HIV Type 1 Reverse Transcriptase, subunit A, domain 1"/>
    <property type="match status" value="1"/>
</dbReference>
<dbReference type="Gene3D" id="3.30.70.270">
    <property type="match status" value="1"/>
</dbReference>
<evidence type="ECO:0000313" key="2">
    <source>
        <dbReference type="EMBL" id="CAK7937835.1"/>
    </source>
</evidence>
<gene>
    <name evidence="2" type="ORF">PM001_LOCUS22985</name>
</gene>
<reference evidence="2" key="1">
    <citation type="submission" date="2024-01" db="EMBL/GenBank/DDBJ databases">
        <authorList>
            <person name="Webb A."/>
        </authorList>
    </citation>
    <scope>NUCLEOTIDE SEQUENCE</scope>
    <source>
        <strain evidence="2">Pm1</strain>
    </source>
</reference>
<feature type="domain" description="Reverse transcriptase" evidence="1">
    <location>
        <begin position="3"/>
        <end position="121"/>
    </location>
</feature>
<proteinExistence type="predicted"/>
<name>A0AAV1UTN8_9STRA</name>
<dbReference type="Proteomes" id="UP001162060">
    <property type="component" value="Unassembled WGS sequence"/>
</dbReference>
<accession>A0AAV1UTN8</accession>
<evidence type="ECO:0000259" key="1">
    <source>
        <dbReference type="Pfam" id="PF00078"/>
    </source>
</evidence>
<dbReference type="EMBL" id="CAKLBY020000228">
    <property type="protein sequence ID" value="CAK7937835.1"/>
    <property type="molecule type" value="Genomic_DNA"/>
</dbReference>
<dbReference type="PANTHER" id="PTHR33064">
    <property type="entry name" value="POL PROTEIN"/>
    <property type="match status" value="1"/>
</dbReference>
<comment type="caution">
    <text evidence="2">The sequence shown here is derived from an EMBL/GenBank/DDBJ whole genome shotgun (WGS) entry which is preliminary data.</text>
</comment>
<evidence type="ECO:0000313" key="3">
    <source>
        <dbReference type="Proteomes" id="UP001162060"/>
    </source>
</evidence>
<dbReference type="AlphaFoldDB" id="A0AAV1UTN8"/>
<organism evidence="2 3">
    <name type="scientific">Peronospora matthiolae</name>
    <dbReference type="NCBI Taxonomy" id="2874970"/>
    <lineage>
        <taxon>Eukaryota</taxon>
        <taxon>Sar</taxon>
        <taxon>Stramenopiles</taxon>
        <taxon>Oomycota</taxon>
        <taxon>Peronosporomycetes</taxon>
        <taxon>Peronosporales</taxon>
        <taxon>Peronosporaceae</taxon>
        <taxon>Peronospora</taxon>
    </lineage>
</organism>
<dbReference type="InterPro" id="IPR051320">
    <property type="entry name" value="Viral_Replic_Matur_Polypro"/>
</dbReference>
<dbReference type="PANTHER" id="PTHR33064:SF37">
    <property type="entry name" value="RIBONUCLEASE H"/>
    <property type="match status" value="1"/>
</dbReference>
<dbReference type="CDD" id="cd01647">
    <property type="entry name" value="RT_LTR"/>
    <property type="match status" value="1"/>
</dbReference>
<dbReference type="Pfam" id="PF00078">
    <property type="entry name" value="RVT_1"/>
    <property type="match status" value="1"/>
</dbReference>
<dbReference type="InterPro" id="IPR000477">
    <property type="entry name" value="RT_dom"/>
</dbReference>